<name>A0A543DWK9_9PSEU</name>
<dbReference type="Gene3D" id="1.10.30.50">
    <property type="match status" value="1"/>
</dbReference>
<accession>A0A543DWK9</accession>
<dbReference type="InterPro" id="IPR003615">
    <property type="entry name" value="HNH_nuc"/>
</dbReference>
<feature type="domain" description="HNH nuclease" evidence="2">
    <location>
        <begin position="46"/>
        <end position="98"/>
    </location>
</feature>
<dbReference type="OrthoDB" id="3568852at2"/>
<feature type="compositionally biased region" description="Basic and acidic residues" evidence="1">
    <location>
        <begin position="68"/>
        <end position="80"/>
    </location>
</feature>
<evidence type="ECO:0000259" key="2">
    <source>
        <dbReference type="SMART" id="SM00507"/>
    </source>
</evidence>
<evidence type="ECO:0000313" key="3">
    <source>
        <dbReference type="EMBL" id="TQM13722.1"/>
    </source>
</evidence>
<gene>
    <name evidence="3" type="ORF">FB558_0475</name>
</gene>
<keyword evidence="4" id="KW-1185">Reference proteome</keyword>
<evidence type="ECO:0000256" key="1">
    <source>
        <dbReference type="SAM" id="MobiDB-lite"/>
    </source>
</evidence>
<feature type="region of interest" description="Disordered" evidence="1">
    <location>
        <begin position="68"/>
        <end position="106"/>
    </location>
</feature>
<feature type="region of interest" description="Disordered" evidence="1">
    <location>
        <begin position="128"/>
        <end position="192"/>
    </location>
</feature>
<evidence type="ECO:0000313" key="4">
    <source>
        <dbReference type="Proteomes" id="UP000315677"/>
    </source>
</evidence>
<organism evidence="3 4">
    <name type="scientific">Pseudonocardia kunmingensis</name>
    <dbReference type="NCBI Taxonomy" id="630975"/>
    <lineage>
        <taxon>Bacteria</taxon>
        <taxon>Bacillati</taxon>
        <taxon>Actinomycetota</taxon>
        <taxon>Actinomycetes</taxon>
        <taxon>Pseudonocardiales</taxon>
        <taxon>Pseudonocardiaceae</taxon>
        <taxon>Pseudonocardia</taxon>
    </lineage>
</organism>
<dbReference type="CDD" id="cd00085">
    <property type="entry name" value="HNHc"/>
    <property type="match status" value="1"/>
</dbReference>
<protein>
    <recommendedName>
        <fullName evidence="2">HNH nuclease domain-containing protein</fullName>
    </recommendedName>
</protein>
<dbReference type="EMBL" id="VFPA01000001">
    <property type="protein sequence ID" value="TQM13722.1"/>
    <property type="molecule type" value="Genomic_DNA"/>
</dbReference>
<dbReference type="RefSeq" id="WP_142047661.1">
    <property type="nucleotide sequence ID" value="NZ_VFPA01000001.1"/>
</dbReference>
<dbReference type="AlphaFoldDB" id="A0A543DWK9"/>
<dbReference type="SMART" id="SM00507">
    <property type="entry name" value="HNHc"/>
    <property type="match status" value="1"/>
</dbReference>
<reference evidence="3 4" key="1">
    <citation type="submission" date="2019-06" db="EMBL/GenBank/DDBJ databases">
        <title>Sequencing the genomes of 1000 actinobacteria strains.</title>
        <authorList>
            <person name="Klenk H.-P."/>
        </authorList>
    </citation>
    <scope>NUCLEOTIDE SEQUENCE [LARGE SCALE GENOMIC DNA]</scope>
    <source>
        <strain evidence="3 4">DSM 45301</strain>
    </source>
</reference>
<proteinExistence type="predicted"/>
<dbReference type="Proteomes" id="UP000315677">
    <property type="component" value="Unassembled WGS sequence"/>
</dbReference>
<sequence>MQRFAADPVLGDWHGLLAEIAAQWARRDELRARLAAHPDARFARGPLADHIRARDRYCCGPGCTRSARSADLDHTHEHSRGGKTVEANIGPGCRRHHRDKDRGWTLTQPEPGLFRWVSPLGRVYLTRGEPIRPDLPDLDPGPGPHPGEESDVQAERRLRRYDRKILDGPGADPLRPPPPRAGPAPHDEPPPF</sequence>
<comment type="caution">
    <text evidence="3">The sequence shown here is derived from an EMBL/GenBank/DDBJ whole genome shotgun (WGS) entry which is preliminary data.</text>
</comment>